<feature type="domain" description="Response regulatory" evidence="4">
    <location>
        <begin position="10"/>
        <end position="122"/>
    </location>
</feature>
<dbReference type="PROSITE" id="PS50110">
    <property type="entry name" value="RESPONSE_REGULATORY"/>
    <property type="match status" value="1"/>
</dbReference>
<dbReference type="GO" id="GO:0000160">
    <property type="term" value="P:phosphorelay signal transduction system"/>
    <property type="evidence" value="ECO:0007669"/>
    <property type="project" value="UniProtKB-KW"/>
</dbReference>
<reference evidence="5 6" key="1">
    <citation type="submission" date="2020-08" db="EMBL/GenBank/DDBJ databases">
        <title>Streptomycin Non-resistant strain, P. mexicana.</title>
        <authorList>
            <person name="Ganesh-Kumar S."/>
            <person name="Zhe T."/>
            <person name="Yu Z."/>
            <person name="Min Y."/>
        </authorList>
    </citation>
    <scope>NUCLEOTIDE SEQUENCE [LARGE SCALE GENOMIC DNA]</scope>
    <source>
        <strain evidence="5 6">GTZY2</strain>
    </source>
</reference>
<dbReference type="GO" id="GO:0004672">
    <property type="term" value="F:protein kinase activity"/>
    <property type="evidence" value="ECO:0007669"/>
    <property type="project" value="UniProtKB-ARBA"/>
</dbReference>
<accession>A0A7G9T8J1</accession>
<organism evidence="5 6">
    <name type="scientific">Pseudoxanthomonas mexicana</name>
    <dbReference type="NCBI Taxonomy" id="128785"/>
    <lineage>
        <taxon>Bacteria</taxon>
        <taxon>Pseudomonadati</taxon>
        <taxon>Pseudomonadota</taxon>
        <taxon>Gammaproteobacteria</taxon>
        <taxon>Lysobacterales</taxon>
        <taxon>Lysobacteraceae</taxon>
        <taxon>Pseudoxanthomonas</taxon>
    </lineage>
</organism>
<dbReference type="PANTHER" id="PTHR44591:SF21">
    <property type="entry name" value="TWO-COMPONENT RESPONSE REGULATOR"/>
    <property type="match status" value="1"/>
</dbReference>
<dbReference type="InterPro" id="IPR011006">
    <property type="entry name" value="CheY-like_superfamily"/>
</dbReference>
<evidence type="ECO:0000259" key="4">
    <source>
        <dbReference type="PROSITE" id="PS50110"/>
    </source>
</evidence>
<dbReference type="EMBL" id="CP060731">
    <property type="protein sequence ID" value="QNN76416.1"/>
    <property type="molecule type" value="Genomic_DNA"/>
</dbReference>
<keyword evidence="1 3" id="KW-0597">Phosphoprotein</keyword>
<dbReference type="InterPro" id="IPR008207">
    <property type="entry name" value="Sig_transdc_His_kin_Hpt_dom"/>
</dbReference>
<evidence type="ECO:0000256" key="2">
    <source>
        <dbReference type="ARBA" id="ARBA00023012"/>
    </source>
</evidence>
<dbReference type="Pfam" id="PF00072">
    <property type="entry name" value="Response_reg"/>
    <property type="match status" value="1"/>
</dbReference>
<evidence type="ECO:0000313" key="5">
    <source>
        <dbReference type="EMBL" id="QNN76416.1"/>
    </source>
</evidence>
<evidence type="ECO:0000313" key="6">
    <source>
        <dbReference type="Proteomes" id="UP000515838"/>
    </source>
</evidence>
<dbReference type="Pfam" id="PF01627">
    <property type="entry name" value="Hpt"/>
    <property type="match status" value="1"/>
</dbReference>
<dbReference type="SMART" id="SM00448">
    <property type="entry name" value="REC"/>
    <property type="match status" value="1"/>
</dbReference>
<keyword evidence="2" id="KW-0902">Two-component regulatory system</keyword>
<evidence type="ECO:0000256" key="1">
    <source>
        <dbReference type="ARBA" id="ARBA00022553"/>
    </source>
</evidence>
<dbReference type="AlphaFoldDB" id="A0A7G9T8J1"/>
<dbReference type="SUPFAM" id="SSF47226">
    <property type="entry name" value="Histidine-containing phosphotransfer domain, HPT domain"/>
    <property type="match status" value="1"/>
</dbReference>
<dbReference type="CDD" id="cd00156">
    <property type="entry name" value="REC"/>
    <property type="match status" value="1"/>
</dbReference>
<dbReference type="RefSeq" id="WP_187572217.1">
    <property type="nucleotide sequence ID" value="NZ_CP060731.1"/>
</dbReference>
<name>A0A7G9T8J1_PSEMX</name>
<dbReference type="InterPro" id="IPR036641">
    <property type="entry name" value="HPT_dom_sf"/>
</dbReference>
<feature type="modified residue" description="4-aspartylphosphate" evidence="3">
    <location>
        <position position="57"/>
    </location>
</feature>
<dbReference type="SUPFAM" id="SSF52172">
    <property type="entry name" value="CheY-like"/>
    <property type="match status" value="1"/>
</dbReference>
<dbReference type="InterPro" id="IPR050595">
    <property type="entry name" value="Bact_response_regulator"/>
</dbReference>
<dbReference type="Gene3D" id="3.40.50.2300">
    <property type="match status" value="1"/>
</dbReference>
<dbReference type="Proteomes" id="UP000515838">
    <property type="component" value="Chromosome"/>
</dbReference>
<dbReference type="Gene3D" id="1.20.120.160">
    <property type="entry name" value="HPT domain"/>
    <property type="match status" value="1"/>
</dbReference>
<dbReference type="InterPro" id="IPR001789">
    <property type="entry name" value="Sig_transdc_resp-reg_receiver"/>
</dbReference>
<evidence type="ECO:0000256" key="3">
    <source>
        <dbReference type="PROSITE-ProRule" id="PRU00169"/>
    </source>
</evidence>
<proteinExistence type="predicted"/>
<sequence>MNSAPGTMPSILLVEDDRISAAFLSAALATLPARVHVAEDCAQALAASGPFDAWLIDANLPDGSGTWLLQHLRETGAAASALAHTADATAATRDALLRAGFAEVLVKPLSTQALVDALRAALRGGSDEPHDAADWDDRAALTALAGNAEHVTSVRQLFLSELPTTRSACLAAFDRSDPAALRAQLHRLQASCGFAGATALAAIASRWHAAPADRDLRAAFAAACARLLAPAS</sequence>
<protein>
    <submittedName>
        <fullName evidence="5">Response regulator</fullName>
    </submittedName>
</protein>
<dbReference type="GeneID" id="81471429"/>
<gene>
    <name evidence="5" type="ORF">IAE60_10640</name>
</gene>
<dbReference type="PANTHER" id="PTHR44591">
    <property type="entry name" value="STRESS RESPONSE REGULATOR PROTEIN 1"/>
    <property type="match status" value="1"/>
</dbReference>